<dbReference type="OrthoDB" id="27330at2"/>
<dbReference type="STRING" id="908337.HMPREF9257_1449"/>
<reference evidence="4 5" key="1">
    <citation type="submission" date="2010-10" db="EMBL/GenBank/DDBJ databases">
        <authorList>
            <person name="Durkin A.S."/>
            <person name="Madupu R."/>
            <person name="Torralba M."/>
            <person name="Gillis M."/>
            <person name="Methe B."/>
            <person name="Sutton G."/>
            <person name="Nelson K.E."/>
        </authorList>
    </citation>
    <scope>NUCLEOTIDE SEQUENCE [LARGE SCALE GENOMIC DNA]</scope>
    <source>
        <strain evidence="4 5">ACS-139-V-Col8</strain>
    </source>
</reference>
<evidence type="ECO:0000256" key="2">
    <source>
        <dbReference type="SAM" id="MobiDB-lite"/>
    </source>
</evidence>
<dbReference type="InterPro" id="IPR050922">
    <property type="entry name" value="LytR/CpsA/Psr_CW_biosynth"/>
</dbReference>
<gene>
    <name evidence="4" type="ORF">HMPREF9257_1449</name>
</gene>
<protein>
    <submittedName>
        <fullName evidence="4">Cell envelope-like function transcriptional attenuator common domain protein</fullName>
    </submittedName>
</protein>
<dbReference type="PANTHER" id="PTHR33392">
    <property type="entry name" value="POLYISOPRENYL-TEICHOIC ACID--PEPTIDOGLYCAN TEICHOIC ACID TRANSFERASE TAGU"/>
    <property type="match status" value="1"/>
</dbReference>
<dbReference type="eggNOG" id="COG1316">
    <property type="taxonomic scope" value="Bacteria"/>
</dbReference>
<dbReference type="RefSeq" id="WP_006418427.1">
    <property type="nucleotide sequence ID" value="NZ_AENN01000015.1"/>
</dbReference>
<feature type="compositionally biased region" description="Acidic residues" evidence="2">
    <location>
        <begin position="430"/>
        <end position="440"/>
    </location>
</feature>
<feature type="region of interest" description="Disordered" evidence="2">
    <location>
        <begin position="371"/>
        <end position="455"/>
    </location>
</feature>
<feature type="compositionally biased region" description="Polar residues" evidence="2">
    <location>
        <begin position="381"/>
        <end position="401"/>
    </location>
</feature>
<sequence length="455" mass="50739">MLKKYFTNNKDKFSWWKFIRNIFIILLLSGAAFAGKLYADISQTIGDINKEISVSESNNQEDTAPIEGQAINVLLVGTDADDLERTEDKGFVGRSDTLMLVTLNPELKQTKIVSIPRDTLAEINSDHPADKINHAFAYGGIDLTISTVENFLNIPIDYYAVVNMSGLEELIDAMGGIEVTSPLTFEYRGTSFKKGETRQVNGVKAMNFARMRYDDPRGELGRQDRQKLVIQAVVNKALDVGTVFNYQKLLKVVSKNIQTNVNLNEAVSLLAKYRSALETISAVKFTQLEQIYIDSVFYFHIPLADRVRVSNELRSQLNLASISSKDLREPSDQAISQAKNLIVVINQYPTGVSDDKLAEIESDQAAVQTIRQTEVYRPSRPANNGYYNDPNRGTTDNQESTVPEPRPEENGPSESESIPNYPDPSTPIPEESDPPEEIPGSEEVPPVETPESQPR</sequence>
<feature type="domain" description="Cell envelope-related transcriptional attenuator" evidence="3">
    <location>
        <begin position="94"/>
        <end position="237"/>
    </location>
</feature>
<proteinExistence type="inferred from homology"/>
<dbReference type="EMBL" id="AENN01000015">
    <property type="protein sequence ID" value="EFR31224.1"/>
    <property type="molecule type" value="Genomic_DNA"/>
</dbReference>
<dbReference type="AlphaFoldDB" id="E4KPG1"/>
<comment type="similarity">
    <text evidence="1">Belongs to the LytR/CpsA/Psr (LCP) family.</text>
</comment>
<dbReference type="Gene3D" id="3.40.630.190">
    <property type="entry name" value="LCP protein"/>
    <property type="match status" value="1"/>
</dbReference>
<organism evidence="4 5">
    <name type="scientific">Eremococcus coleocola ACS-139-V-Col8</name>
    <dbReference type="NCBI Taxonomy" id="908337"/>
    <lineage>
        <taxon>Bacteria</taxon>
        <taxon>Bacillati</taxon>
        <taxon>Bacillota</taxon>
        <taxon>Bacilli</taxon>
        <taxon>Lactobacillales</taxon>
        <taxon>Aerococcaceae</taxon>
        <taxon>Eremococcus</taxon>
    </lineage>
</organism>
<evidence type="ECO:0000256" key="1">
    <source>
        <dbReference type="ARBA" id="ARBA00006068"/>
    </source>
</evidence>
<dbReference type="InterPro" id="IPR004474">
    <property type="entry name" value="LytR_CpsA_psr"/>
</dbReference>
<evidence type="ECO:0000259" key="3">
    <source>
        <dbReference type="Pfam" id="PF03816"/>
    </source>
</evidence>
<dbReference type="Proteomes" id="UP000005990">
    <property type="component" value="Unassembled WGS sequence"/>
</dbReference>
<evidence type="ECO:0000313" key="4">
    <source>
        <dbReference type="EMBL" id="EFR31224.1"/>
    </source>
</evidence>
<dbReference type="Pfam" id="PF03816">
    <property type="entry name" value="LytR_cpsA_psr"/>
    <property type="match status" value="1"/>
</dbReference>
<dbReference type="NCBIfam" id="TIGR00350">
    <property type="entry name" value="lytR_cpsA_psr"/>
    <property type="match status" value="1"/>
</dbReference>
<dbReference type="PANTHER" id="PTHR33392:SF6">
    <property type="entry name" value="POLYISOPRENYL-TEICHOIC ACID--PEPTIDOGLYCAN TEICHOIC ACID TRANSFERASE TAGU"/>
    <property type="match status" value="1"/>
</dbReference>
<feature type="compositionally biased region" description="Low complexity" evidence="2">
    <location>
        <begin position="441"/>
        <end position="455"/>
    </location>
</feature>
<comment type="caution">
    <text evidence="4">The sequence shown here is derived from an EMBL/GenBank/DDBJ whole genome shotgun (WGS) entry which is preliminary data.</text>
</comment>
<evidence type="ECO:0000313" key="5">
    <source>
        <dbReference type="Proteomes" id="UP000005990"/>
    </source>
</evidence>
<name>E4KPG1_9LACT</name>
<accession>E4KPG1</accession>
<keyword evidence="5" id="KW-1185">Reference proteome</keyword>